<keyword evidence="2" id="KW-1185">Reference proteome</keyword>
<name>A0A1Q9CCJ9_SYMMI</name>
<reference evidence="1 2" key="1">
    <citation type="submission" date="2016-02" db="EMBL/GenBank/DDBJ databases">
        <title>Genome analysis of coral dinoflagellate symbionts highlights evolutionary adaptations to a symbiotic lifestyle.</title>
        <authorList>
            <person name="Aranda M."/>
            <person name="Li Y."/>
            <person name="Liew Y.J."/>
            <person name="Baumgarten S."/>
            <person name="Simakov O."/>
            <person name="Wilson M."/>
            <person name="Piel J."/>
            <person name="Ashoor H."/>
            <person name="Bougouffa S."/>
            <person name="Bajic V.B."/>
            <person name="Ryu T."/>
            <person name="Ravasi T."/>
            <person name="Bayer T."/>
            <person name="Micklem G."/>
            <person name="Kim H."/>
            <person name="Bhak J."/>
            <person name="Lajeunesse T.C."/>
            <person name="Voolstra C.R."/>
        </authorList>
    </citation>
    <scope>NUCLEOTIDE SEQUENCE [LARGE SCALE GENOMIC DNA]</scope>
    <source>
        <strain evidence="1 2">CCMP2467</strain>
    </source>
</reference>
<dbReference type="EMBL" id="LSRX01001361">
    <property type="protein sequence ID" value="OLP80653.1"/>
    <property type="molecule type" value="Genomic_DNA"/>
</dbReference>
<evidence type="ECO:0000313" key="2">
    <source>
        <dbReference type="Proteomes" id="UP000186817"/>
    </source>
</evidence>
<gene>
    <name evidence="1" type="ORF">AK812_SmicGene38905</name>
</gene>
<sequence>MPGANDPRRGFGALVALAWVDGEAHTTTQEEDWVIVPYGTVFPSPPYDTKQPRDPVVPKLPCTGILVGPSKSGKTVALISMILDQYRGCFERIYVFSPSIKVDDGWRPVKKYIEETMKIDTTREQVYFEDWDEAALRQIIRQQRKITETSKQLKMKQLYQILILIDDFADSPHLHKKSGDAALDSLLEELTALAPKQELHAMYEEALLGRRSNFAAATYVESTNEITVAWDGNRTILNDQELRNFFPSGASYPAGATPTSNHIAIPPLQATDLDGNMVNLPDTSISFG</sequence>
<organism evidence="1 2">
    <name type="scientific">Symbiodinium microadriaticum</name>
    <name type="common">Dinoflagellate</name>
    <name type="synonym">Zooxanthella microadriatica</name>
    <dbReference type="NCBI Taxonomy" id="2951"/>
    <lineage>
        <taxon>Eukaryota</taxon>
        <taxon>Sar</taxon>
        <taxon>Alveolata</taxon>
        <taxon>Dinophyceae</taxon>
        <taxon>Suessiales</taxon>
        <taxon>Symbiodiniaceae</taxon>
        <taxon>Symbiodinium</taxon>
    </lineage>
</organism>
<protein>
    <submittedName>
        <fullName evidence="1">Uncharacterized protein</fullName>
    </submittedName>
</protein>
<evidence type="ECO:0000313" key="1">
    <source>
        <dbReference type="EMBL" id="OLP80653.1"/>
    </source>
</evidence>
<proteinExistence type="predicted"/>
<comment type="caution">
    <text evidence="1">The sequence shown here is derived from an EMBL/GenBank/DDBJ whole genome shotgun (WGS) entry which is preliminary data.</text>
</comment>
<dbReference type="OrthoDB" id="10270703at2759"/>
<dbReference type="Proteomes" id="UP000186817">
    <property type="component" value="Unassembled WGS sequence"/>
</dbReference>
<accession>A0A1Q9CCJ9</accession>
<dbReference type="AlphaFoldDB" id="A0A1Q9CCJ9"/>